<organism evidence="9 10">
    <name type="scientific">Halalkalibacter oceani</name>
    <dbReference type="NCBI Taxonomy" id="1653776"/>
    <lineage>
        <taxon>Bacteria</taxon>
        <taxon>Bacillati</taxon>
        <taxon>Bacillota</taxon>
        <taxon>Bacilli</taxon>
        <taxon>Bacillales</taxon>
        <taxon>Bacillaceae</taxon>
        <taxon>Halalkalibacter</taxon>
    </lineage>
</organism>
<sequence>MEQHFRDTWAEVSLAAIAHNVQAVKRLYDKKKVEVIAVVKANGYGHGALQVAETALQAGASYLAVALLEEAIQLREAGIKAPILVLGRVSPKYAGLAAEQKISLTVFQKEWLEEAPSYIGPNRTISIHVKFDTGMGRIGMRTKEEAAAFFEYAKEQKAITIEGIYTHFATADELDLGYYEQQHKRFCEMVSWLEEWNVPPPLLHTGNSAAGMRFPEKAFDLFRLGISMYGLTPSPAIKAQLPVELKPAFSLKCRLVQVKKLPAGEAISYGATYRTTGEEWIGTLPIGYADGWLRYHSQRVGEVLVNGKRAPFVGRICMDQCMIRLPGPVEEGTVVTLIGKDGDDEITMDEVAARLETINYEIPCVISERVPRIYI</sequence>
<dbReference type="CDD" id="cd00430">
    <property type="entry name" value="PLPDE_III_AR"/>
    <property type="match status" value="1"/>
</dbReference>
<dbReference type="FunFam" id="3.20.20.10:FF:000002">
    <property type="entry name" value="Alanine racemase"/>
    <property type="match status" value="1"/>
</dbReference>
<evidence type="ECO:0000256" key="7">
    <source>
        <dbReference type="PIRSR" id="PIRSR600821-52"/>
    </source>
</evidence>
<comment type="cofactor">
    <cofactor evidence="2 5 6">
        <name>pyridoxal 5'-phosphate</name>
        <dbReference type="ChEBI" id="CHEBI:597326"/>
    </cofactor>
</comment>
<feature type="binding site" evidence="5 7">
    <location>
        <position position="137"/>
    </location>
    <ligand>
        <name>substrate</name>
    </ligand>
</feature>
<feature type="active site" description="Proton acceptor; specific for D-alanine" evidence="5">
    <location>
        <position position="40"/>
    </location>
</feature>
<dbReference type="GO" id="GO:0005829">
    <property type="term" value="C:cytosol"/>
    <property type="evidence" value="ECO:0007669"/>
    <property type="project" value="TreeGrafter"/>
</dbReference>
<comment type="similarity">
    <text evidence="5">Belongs to the alanine racemase family.</text>
</comment>
<keyword evidence="3 5" id="KW-0663">Pyridoxal phosphate</keyword>
<comment type="catalytic activity">
    <reaction evidence="1 5">
        <text>L-alanine = D-alanine</text>
        <dbReference type="Rhea" id="RHEA:20249"/>
        <dbReference type="ChEBI" id="CHEBI:57416"/>
        <dbReference type="ChEBI" id="CHEBI:57972"/>
        <dbReference type="EC" id="5.1.1.1"/>
    </reaction>
</comment>
<dbReference type="InterPro" id="IPR029066">
    <property type="entry name" value="PLP-binding_barrel"/>
</dbReference>
<evidence type="ECO:0000256" key="2">
    <source>
        <dbReference type="ARBA" id="ARBA00001933"/>
    </source>
</evidence>
<dbReference type="EMBL" id="JAMBOL010000009">
    <property type="protein sequence ID" value="MCM3714676.1"/>
    <property type="molecule type" value="Genomic_DNA"/>
</dbReference>
<dbReference type="Gene3D" id="3.20.20.10">
    <property type="entry name" value="Alanine racemase"/>
    <property type="match status" value="1"/>
</dbReference>
<dbReference type="Pfam" id="PF00842">
    <property type="entry name" value="Ala_racemase_C"/>
    <property type="match status" value="1"/>
</dbReference>
<dbReference type="PANTHER" id="PTHR30511:SF0">
    <property type="entry name" value="ALANINE RACEMASE, CATABOLIC-RELATED"/>
    <property type="match status" value="1"/>
</dbReference>
<comment type="caution">
    <text evidence="9">The sequence shown here is derived from an EMBL/GenBank/DDBJ whole genome shotgun (WGS) entry which is preliminary data.</text>
</comment>
<dbReference type="InterPro" id="IPR000821">
    <property type="entry name" value="Ala_racemase"/>
</dbReference>
<dbReference type="PRINTS" id="PR00992">
    <property type="entry name" value="ALARACEMASE"/>
</dbReference>
<dbReference type="PROSITE" id="PS00395">
    <property type="entry name" value="ALANINE_RACEMASE"/>
    <property type="match status" value="1"/>
</dbReference>
<dbReference type="SUPFAM" id="SSF51419">
    <property type="entry name" value="PLP-binding barrel"/>
    <property type="match status" value="1"/>
</dbReference>
<evidence type="ECO:0000259" key="8">
    <source>
        <dbReference type="SMART" id="SM01005"/>
    </source>
</evidence>
<evidence type="ECO:0000313" key="10">
    <source>
        <dbReference type="Proteomes" id="UP001139179"/>
    </source>
</evidence>
<dbReference type="HAMAP" id="MF_01201">
    <property type="entry name" value="Ala_racemase"/>
    <property type="match status" value="1"/>
</dbReference>
<dbReference type="Proteomes" id="UP001139179">
    <property type="component" value="Unassembled WGS sequence"/>
</dbReference>
<dbReference type="FunFam" id="2.40.37.10:FF:000006">
    <property type="entry name" value="Alanine racemase"/>
    <property type="match status" value="1"/>
</dbReference>
<feature type="domain" description="Alanine racemase C-terminal" evidence="8">
    <location>
        <begin position="248"/>
        <end position="375"/>
    </location>
</feature>
<dbReference type="GO" id="GO:0030170">
    <property type="term" value="F:pyridoxal phosphate binding"/>
    <property type="evidence" value="ECO:0007669"/>
    <property type="project" value="UniProtKB-UniRule"/>
</dbReference>
<dbReference type="SMART" id="SM01005">
    <property type="entry name" value="Ala_racemase_C"/>
    <property type="match status" value="1"/>
</dbReference>
<comment type="function">
    <text evidence="5">Catalyzes the interconversion of L-alanine and D-alanine. May also act on other amino acids.</text>
</comment>
<reference evidence="9" key="1">
    <citation type="submission" date="2022-05" db="EMBL/GenBank/DDBJ databases">
        <title>Comparative Genomics of Spacecraft Associated Microbes.</title>
        <authorList>
            <person name="Tran M.T."/>
            <person name="Wright A."/>
            <person name="Seuylemezian A."/>
            <person name="Eisen J."/>
            <person name="Coil D."/>
        </authorList>
    </citation>
    <scope>NUCLEOTIDE SEQUENCE</scope>
    <source>
        <strain evidence="9">214.1.1</strain>
    </source>
</reference>
<dbReference type="GO" id="GO:0008784">
    <property type="term" value="F:alanine racemase activity"/>
    <property type="evidence" value="ECO:0007669"/>
    <property type="project" value="UniProtKB-UniRule"/>
</dbReference>
<dbReference type="RefSeq" id="WP_251223448.1">
    <property type="nucleotide sequence ID" value="NZ_JAMBOL010000009.1"/>
</dbReference>
<dbReference type="NCBIfam" id="TIGR00492">
    <property type="entry name" value="alr"/>
    <property type="match status" value="1"/>
</dbReference>
<dbReference type="EC" id="5.1.1.1" evidence="5"/>
<evidence type="ECO:0000256" key="6">
    <source>
        <dbReference type="PIRSR" id="PIRSR600821-50"/>
    </source>
</evidence>
<evidence type="ECO:0000256" key="5">
    <source>
        <dbReference type="HAMAP-Rule" id="MF_01201"/>
    </source>
</evidence>
<dbReference type="SUPFAM" id="SSF50621">
    <property type="entry name" value="Alanine racemase C-terminal domain-like"/>
    <property type="match status" value="1"/>
</dbReference>
<dbReference type="InterPro" id="IPR001608">
    <property type="entry name" value="Ala_racemase_N"/>
</dbReference>
<evidence type="ECO:0000313" key="9">
    <source>
        <dbReference type="EMBL" id="MCM3714676.1"/>
    </source>
</evidence>
<evidence type="ECO:0000256" key="3">
    <source>
        <dbReference type="ARBA" id="ARBA00022898"/>
    </source>
</evidence>
<dbReference type="Gene3D" id="2.40.37.10">
    <property type="entry name" value="Lyase, Ornithine Decarboxylase, Chain A, domain 1"/>
    <property type="match status" value="1"/>
</dbReference>
<dbReference type="GO" id="GO:0009252">
    <property type="term" value="P:peptidoglycan biosynthetic process"/>
    <property type="evidence" value="ECO:0007669"/>
    <property type="project" value="TreeGrafter"/>
</dbReference>
<gene>
    <name evidence="9" type="primary">alr</name>
    <name evidence="9" type="ORF">M3202_11365</name>
</gene>
<evidence type="ECO:0000256" key="4">
    <source>
        <dbReference type="ARBA" id="ARBA00023235"/>
    </source>
</evidence>
<comment type="pathway">
    <text evidence="5">Amino-acid biosynthesis; D-alanine biosynthesis; D-alanine from L-alanine: step 1/1.</text>
</comment>
<keyword evidence="10" id="KW-1185">Reference proteome</keyword>
<feature type="active site" description="Proton acceptor; specific for L-alanine" evidence="5">
    <location>
        <position position="269"/>
    </location>
</feature>
<dbReference type="InterPro" id="IPR011079">
    <property type="entry name" value="Ala_racemase_C"/>
</dbReference>
<feature type="modified residue" description="N6-(pyridoxal phosphate)lysine" evidence="5 6">
    <location>
        <position position="40"/>
    </location>
</feature>
<dbReference type="PANTHER" id="PTHR30511">
    <property type="entry name" value="ALANINE RACEMASE"/>
    <property type="match status" value="1"/>
</dbReference>
<dbReference type="GO" id="GO:0030632">
    <property type="term" value="P:D-alanine biosynthetic process"/>
    <property type="evidence" value="ECO:0007669"/>
    <property type="project" value="UniProtKB-UniRule"/>
</dbReference>
<dbReference type="InterPro" id="IPR020622">
    <property type="entry name" value="Ala_racemase_pyridoxalP-BS"/>
</dbReference>
<proteinExistence type="inferred from homology"/>
<dbReference type="Pfam" id="PF01168">
    <property type="entry name" value="Ala_racemase_N"/>
    <property type="match status" value="1"/>
</dbReference>
<accession>A0A9X2DQ78</accession>
<feature type="binding site" evidence="5 7">
    <location>
        <position position="318"/>
    </location>
    <ligand>
        <name>substrate</name>
    </ligand>
</feature>
<protein>
    <recommendedName>
        <fullName evidence="5">Alanine racemase</fullName>
        <ecNumber evidence="5">5.1.1.1</ecNumber>
    </recommendedName>
</protein>
<dbReference type="InterPro" id="IPR009006">
    <property type="entry name" value="Ala_racemase/Decarboxylase_C"/>
</dbReference>
<name>A0A9X2DQ78_9BACI</name>
<evidence type="ECO:0000256" key="1">
    <source>
        <dbReference type="ARBA" id="ARBA00000316"/>
    </source>
</evidence>
<keyword evidence="4 5" id="KW-0413">Isomerase</keyword>
<dbReference type="AlphaFoldDB" id="A0A9X2DQ78"/>